<dbReference type="SMART" id="SM00602">
    <property type="entry name" value="VPS10"/>
    <property type="match status" value="2"/>
</dbReference>
<dbReference type="GO" id="GO:0006895">
    <property type="term" value="P:Golgi to endosome transport"/>
    <property type="evidence" value="ECO:0007669"/>
    <property type="project" value="TreeGrafter"/>
</dbReference>
<dbReference type="EMBL" id="LXTC01000004">
    <property type="protein sequence ID" value="OBA20642.1"/>
    <property type="molecule type" value="Genomic_DNA"/>
</dbReference>
<dbReference type="Pfam" id="PF15901">
    <property type="entry name" value="Sortilin_C"/>
    <property type="match status" value="2"/>
</dbReference>
<organism evidence="13 14">
    <name type="scientific">Metschnikowia bicuspidata var. bicuspidata NRRL YB-4993</name>
    <dbReference type="NCBI Taxonomy" id="869754"/>
    <lineage>
        <taxon>Eukaryota</taxon>
        <taxon>Fungi</taxon>
        <taxon>Dikarya</taxon>
        <taxon>Ascomycota</taxon>
        <taxon>Saccharomycotina</taxon>
        <taxon>Pichiomycetes</taxon>
        <taxon>Metschnikowiaceae</taxon>
        <taxon>Metschnikowia</taxon>
    </lineage>
</organism>
<feature type="domain" description="VPS10" evidence="12">
    <location>
        <begin position="702"/>
        <end position="1319"/>
    </location>
</feature>
<keyword evidence="14" id="KW-1185">Reference proteome</keyword>
<dbReference type="InterPro" id="IPR031778">
    <property type="entry name" value="Sortilin_N"/>
</dbReference>
<evidence type="ECO:0000256" key="3">
    <source>
        <dbReference type="ARBA" id="ARBA00022692"/>
    </source>
</evidence>
<name>A0A1A0H9T3_9ASCO</name>
<keyword evidence="7 10" id="KW-0472">Membrane</keyword>
<evidence type="ECO:0000256" key="10">
    <source>
        <dbReference type="SAM" id="Phobius"/>
    </source>
</evidence>
<dbReference type="GO" id="GO:0016787">
    <property type="term" value="F:hydrolase activity"/>
    <property type="evidence" value="ECO:0007669"/>
    <property type="project" value="UniProtKB-KW"/>
</dbReference>
<evidence type="ECO:0000256" key="5">
    <source>
        <dbReference type="ARBA" id="ARBA00022737"/>
    </source>
</evidence>
<keyword evidence="4 11" id="KW-0732">Signal</keyword>
<gene>
    <name evidence="13" type="ORF">METBIDRAFT_32610</name>
</gene>
<evidence type="ECO:0000256" key="1">
    <source>
        <dbReference type="ARBA" id="ARBA00004370"/>
    </source>
</evidence>
<feature type="signal peptide" evidence="11">
    <location>
        <begin position="1"/>
        <end position="24"/>
    </location>
</feature>
<dbReference type="SUPFAM" id="SSF50939">
    <property type="entry name" value="Sialidases"/>
    <property type="match status" value="1"/>
</dbReference>
<dbReference type="OrthoDB" id="443634at2759"/>
<dbReference type="Gene3D" id="3.30.60.270">
    <property type="match status" value="1"/>
</dbReference>
<comment type="subcellular location">
    <subcellularLocation>
        <location evidence="1">Membrane</location>
    </subcellularLocation>
</comment>
<evidence type="ECO:0000256" key="11">
    <source>
        <dbReference type="SAM" id="SignalP"/>
    </source>
</evidence>
<dbReference type="Gene3D" id="2.130.10.10">
    <property type="entry name" value="YVTN repeat-like/Quinoprotein amine dehydrogenase"/>
    <property type="match status" value="2"/>
</dbReference>
<dbReference type="PANTHER" id="PTHR12106">
    <property type="entry name" value="SORTILIN RELATED"/>
    <property type="match status" value="1"/>
</dbReference>
<dbReference type="InterPro" id="IPR031777">
    <property type="entry name" value="Sortilin_C"/>
</dbReference>
<dbReference type="RefSeq" id="XP_018711164.1">
    <property type="nucleotide sequence ID" value="XM_018856099.1"/>
</dbReference>
<dbReference type="GO" id="GO:0005794">
    <property type="term" value="C:Golgi apparatus"/>
    <property type="evidence" value="ECO:0007669"/>
    <property type="project" value="TreeGrafter"/>
</dbReference>
<evidence type="ECO:0000256" key="4">
    <source>
        <dbReference type="ARBA" id="ARBA00022729"/>
    </source>
</evidence>
<dbReference type="GO" id="GO:0005829">
    <property type="term" value="C:cytosol"/>
    <property type="evidence" value="ECO:0007669"/>
    <property type="project" value="GOC"/>
</dbReference>
<dbReference type="InterPro" id="IPR036278">
    <property type="entry name" value="Sialidase_sf"/>
</dbReference>
<feature type="compositionally biased region" description="Acidic residues" evidence="9">
    <location>
        <begin position="1492"/>
        <end position="1508"/>
    </location>
</feature>
<feature type="transmembrane region" description="Helical" evidence="10">
    <location>
        <begin position="1334"/>
        <end position="1353"/>
    </location>
</feature>
<feature type="domain" description="VPS10" evidence="12">
    <location>
        <begin position="50"/>
        <end position="669"/>
    </location>
</feature>
<keyword evidence="5" id="KW-0677">Repeat</keyword>
<dbReference type="GeneID" id="30029075"/>
<evidence type="ECO:0000259" key="12">
    <source>
        <dbReference type="SMART" id="SM00602"/>
    </source>
</evidence>
<accession>A0A1A0H9T3</accession>
<keyword evidence="6 10" id="KW-1133">Transmembrane helix</keyword>
<protein>
    <submittedName>
        <fullName evidence="13">Oligoxyloglucan reducing end-specific cellobiohydrolase</fullName>
    </submittedName>
</protein>
<evidence type="ECO:0000256" key="8">
    <source>
        <dbReference type="ARBA" id="ARBA00023180"/>
    </source>
</evidence>
<dbReference type="FunFam" id="3.30.60.270:FF:000005">
    <property type="entry name" value="Sortilin"/>
    <property type="match status" value="1"/>
</dbReference>
<sequence length="1508" mass="167558">MRATLRAPVFAAAVVLFFCRLCLAQDFQPDVHMTAWNKQAASLISYFDQSSHVLAFFDTFVALSTDDGASWTELPLFKDSPPVLIEMDPFFPERAFAFSPGSRHYVTNDRGQSWLLFEMHSASQNQPMSSWNSVQVLLNRANKDYVLLTFGHCTGLFSSCESEVFYSKDGLKSNPLPVLAGVERCVFARSNLDFDPLVRLETMFCSRNDVNSFGHVVKSNLLKSTDFFQTHEVVDHIYIKHGQIIDVRVESAFLVVVLKKDKFNEAQVTLVVSKDAATFRSADLDFEITYGAIIFLKSTPVSLRLSLFYQGRHTKEEVMYFSDSSGLKFRKIANVGLFSASSSNNVDGLWFADVRLSENSADMLTRYSFDDCKTWEPLRIIDDESCKVQDGCSLHFVPEIGASMHPTSMQTPDILVAPGAKGSSFNLDLGVDTYVSRDGGASWKLAVEGLAMPAYADRGNVLVLMSLTVFGDALNKLHFSLDQGKLWSTYELEVAVSPVNIVTLLDSSTTKLVVLGRSGENTIAYSVDFKNAFGGKTCTKDDFENVNARVSAELDGPTCVHGHKSAFSRRKQDAQCLVKAGPGAIETKNLPCECTAADFECSPYFKLSDKGACVPVKDEISKLCQSSKKKSVKIPHQQQISGNDCSFSKSSKSDFIAETEFDCKTIEEEKGDYAEDAISVKLSTFEGVLDQYSYVESNNRLSNILVHTNKNVVHASNNGGSSFVDVPVDEDILFFLVGPVTETAVLVSLRSLYFSTDGGNTFTKLQSPGIPTTLGQPVLFHPVDANKFIFIAADQLGLDSITYYTEDGGASFKKMPISASVCEYVADLVGSDQNLMYCLTGNSGQKELVSSTDYFQTSTVLFKNVLAFASKPDFVLVATVTEEKALQLKITSDGTTFADADFPTDFTVDAQTTYTILESHRHSVFLHITTEDGEGREFGSLVKSNSNGTSYVLSLENVNRDHRGFVDYDKIDILEGVLVANTVRNPNGKGPKELKTQMSFNDGSQWSYLTPPSLDSEGKKYSCIGSPLDRCSLNLHGFTERPDYRDTFSSASAIGYLIGVGNVGESLKSYEDASTFISADGGVTWKEISKGVFLWEYGDRGTILLLVNAVAATDVFLFSTDDGNTWQTHKFADKPVKVRDLATVPTDTARKFVIFAEDDKDASKTLVYSLDFTNFYKRQCQIDLDHPLNDDFEYWTPRHPESADNCLFGHESHYLRRAQGHYDCFIGAAPLSEGMKTVKNCTCSRRDYECDYNYFRDTDGTCKLVKGLSPQDRKEQMCSKPGTFEYFEPTGYRKIPLSTCVGGKTFDSWDVRPCPGHEKEFNEEHGRNFTFGKLLLLVLLPSAVFFGATWFVYERGIKRNGGFARLGQIRLDEDDNFQPIEENNIDVAVNRIVRGGIVVIAGIVAAVKTVRKIDRKLLENAARIAFGRRPGRRDYVRVPDDEDELFGNFEDNYEDELGEAADVNFEVDDEPDQFDDFASSEPAEADARLFDIDDEESQPLSESEEPQV</sequence>
<proteinExistence type="inferred from homology"/>
<comment type="similarity">
    <text evidence="2">Belongs to the VPS10-related sortilin family.</text>
</comment>
<feature type="chain" id="PRO_5008291706" evidence="11">
    <location>
        <begin position="25"/>
        <end position="1508"/>
    </location>
</feature>
<evidence type="ECO:0000256" key="6">
    <source>
        <dbReference type="ARBA" id="ARBA00022989"/>
    </source>
</evidence>
<dbReference type="SUPFAM" id="SSF110296">
    <property type="entry name" value="Oligoxyloglucan reducing end-specific cellobiohydrolase"/>
    <property type="match status" value="2"/>
</dbReference>
<evidence type="ECO:0000313" key="13">
    <source>
        <dbReference type="EMBL" id="OBA20642.1"/>
    </source>
</evidence>
<dbReference type="GO" id="GO:0006623">
    <property type="term" value="P:protein targeting to vacuole"/>
    <property type="evidence" value="ECO:0007669"/>
    <property type="project" value="TreeGrafter"/>
</dbReference>
<dbReference type="GO" id="GO:0016020">
    <property type="term" value="C:membrane"/>
    <property type="evidence" value="ECO:0007669"/>
    <property type="project" value="UniProtKB-SubCell"/>
</dbReference>
<evidence type="ECO:0000256" key="9">
    <source>
        <dbReference type="SAM" id="MobiDB-lite"/>
    </source>
</evidence>
<keyword evidence="13" id="KW-0378">Hydrolase</keyword>
<evidence type="ECO:0000256" key="7">
    <source>
        <dbReference type="ARBA" id="ARBA00023136"/>
    </source>
</evidence>
<dbReference type="InterPro" id="IPR006581">
    <property type="entry name" value="VPS10"/>
</dbReference>
<dbReference type="InterPro" id="IPR015943">
    <property type="entry name" value="WD40/YVTN_repeat-like_dom_sf"/>
</dbReference>
<keyword evidence="8" id="KW-0325">Glycoprotein</keyword>
<dbReference type="PANTHER" id="PTHR12106:SF27">
    <property type="entry name" value="SORTILIN-RELATED RECEPTOR"/>
    <property type="match status" value="1"/>
</dbReference>
<dbReference type="GO" id="GO:0006896">
    <property type="term" value="P:Golgi to vacuole transport"/>
    <property type="evidence" value="ECO:0007669"/>
    <property type="project" value="TreeGrafter"/>
</dbReference>
<dbReference type="Proteomes" id="UP000092555">
    <property type="component" value="Unassembled WGS sequence"/>
</dbReference>
<dbReference type="Gene3D" id="2.10.70.80">
    <property type="match status" value="2"/>
</dbReference>
<dbReference type="Pfam" id="PF15902">
    <property type="entry name" value="Sortilin-Vps10"/>
    <property type="match status" value="2"/>
</dbReference>
<reference evidence="13 14" key="1">
    <citation type="submission" date="2016-05" db="EMBL/GenBank/DDBJ databases">
        <title>Comparative genomics of biotechnologically important yeasts.</title>
        <authorList>
            <consortium name="DOE Joint Genome Institute"/>
            <person name="Riley R."/>
            <person name="Haridas S."/>
            <person name="Wolfe K.H."/>
            <person name="Lopes M.R."/>
            <person name="Hittinger C.T."/>
            <person name="Goker M."/>
            <person name="Salamov A."/>
            <person name="Wisecaver J."/>
            <person name="Long T.M."/>
            <person name="Aerts A.L."/>
            <person name="Barry K."/>
            <person name="Choi C."/>
            <person name="Clum A."/>
            <person name="Coughlan A.Y."/>
            <person name="Deshpande S."/>
            <person name="Douglass A.P."/>
            <person name="Hanson S.J."/>
            <person name="Klenk H.-P."/>
            <person name="LaButti K."/>
            <person name="Lapidus A."/>
            <person name="Lindquist E."/>
            <person name="Lipzen A."/>
            <person name="Meier-kolthoff J.P."/>
            <person name="Ohm R.A."/>
            <person name="Otillar R.P."/>
            <person name="Pangilinan J."/>
            <person name="Peng Y."/>
            <person name="Rokas A."/>
            <person name="Rosa C.A."/>
            <person name="Scheuner C."/>
            <person name="Sibirny A.A."/>
            <person name="Slot J.C."/>
            <person name="Stielow J.B."/>
            <person name="Sun H."/>
            <person name="Kurtzman C.P."/>
            <person name="Blackwell M."/>
            <person name="Grigoriev I.V."/>
            <person name="Jeffries T.W."/>
        </authorList>
    </citation>
    <scope>NUCLEOTIDE SEQUENCE [LARGE SCALE GENOMIC DNA]</scope>
    <source>
        <strain evidence="13 14">NRRL YB-4993</strain>
    </source>
</reference>
<comment type="caution">
    <text evidence="13">The sequence shown here is derived from an EMBL/GenBank/DDBJ whole genome shotgun (WGS) entry which is preliminary data.</text>
</comment>
<dbReference type="STRING" id="869754.A0A1A0H9T3"/>
<evidence type="ECO:0000313" key="14">
    <source>
        <dbReference type="Proteomes" id="UP000092555"/>
    </source>
</evidence>
<feature type="region of interest" description="Disordered" evidence="9">
    <location>
        <begin position="1485"/>
        <end position="1508"/>
    </location>
</feature>
<keyword evidence="3 10" id="KW-0812">Transmembrane</keyword>
<evidence type="ECO:0000256" key="2">
    <source>
        <dbReference type="ARBA" id="ARBA00008251"/>
    </source>
</evidence>
<dbReference type="InterPro" id="IPR050310">
    <property type="entry name" value="VPS10-sortilin"/>
</dbReference>